<dbReference type="Proteomes" id="UP000094527">
    <property type="component" value="Unassembled WGS sequence"/>
</dbReference>
<feature type="domain" description="Exoribonuclease phosphorolytic" evidence="8">
    <location>
        <begin position="198"/>
        <end position="252"/>
    </location>
</feature>
<dbReference type="GO" id="GO:0034476">
    <property type="term" value="P:U5 snRNA 3'-end processing"/>
    <property type="evidence" value="ECO:0007669"/>
    <property type="project" value="TreeGrafter"/>
</dbReference>
<dbReference type="OMA" id="YNTRIPK"/>
<evidence type="ECO:0000259" key="8">
    <source>
        <dbReference type="Pfam" id="PF03725"/>
    </source>
</evidence>
<dbReference type="InterPro" id="IPR036345">
    <property type="entry name" value="ExoRNase_PH_dom2_sf"/>
</dbReference>
<reference evidence="9 10" key="1">
    <citation type="journal article" date="2016" name="Genome Biol. Evol.">
        <title>Gene Family Evolution Reflects Adaptation to Soil Environmental Stressors in the Genome of the Collembolan Orchesella cincta.</title>
        <authorList>
            <person name="Faddeeva-Vakhrusheva A."/>
            <person name="Derks M.F."/>
            <person name="Anvar S.Y."/>
            <person name="Agamennone V."/>
            <person name="Suring W."/>
            <person name="Smit S."/>
            <person name="van Straalen N.M."/>
            <person name="Roelofs D."/>
        </authorList>
    </citation>
    <scope>NUCLEOTIDE SEQUENCE [LARGE SCALE GENOMIC DNA]</scope>
    <source>
        <tissue evidence="9">Mixed pool</tissue>
    </source>
</reference>
<name>A0A1D2MQN6_ORCCI</name>
<keyword evidence="5" id="KW-0271">Exosome</keyword>
<dbReference type="GO" id="GO:0016075">
    <property type="term" value="P:rRNA catabolic process"/>
    <property type="evidence" value="ECO:0007669"/>
    <property type="project" value="TreeGrafter"/>
</dbReference>
<dbReference type="EMBL" id="LJIJ01000701">
    <property type="protein sequence ID" value="ODM95178.1"/>
    <property type="molecule type" value="Genomic_DNA"/>
</dbReference>
<dbReference type="AlphaFoldDB" id="A0A1D2MQN6"/>
<evidence type="ECO:0000256" key="6">
    <source>
        <dbReference type="ARBA" id="ARBA00042523"/>
    </source>
</evidence>
<dbReference type="GO" id="GO:0034475">
    <property type="term" value="P:U4 snRNA 3'-end processing"/>
    <property type="evidence" value="ECO:0007669"/>
    <property type="project" value="TreeGrafter"/>
</dbReference>
<dbReference type="GO" id="GO:0005730">
    <property type="term" value="C:nucleolus"/>
    <property type="evidence" value="ECO:0007669"/>
    <property type="project" value="UniProtKB-SubCell"/>
</dbReference>
<comment type="caution">
    <text evidence="9">The sequence shown here is derived from an EMBL/GenBank/DDBJ whole genome shotgun (WGS) entry which is preliminary data.</text>
</comment>
<dbReference type="GO" id="GO:0000176">
    <property type="term" value="C:nuclear exosome (RNase complex)"/>
    <property type="evidence" value="ECO:0007669"/>
    <property type="project" value="TreeGrafter"/>
</dbReference>
<dbReference type="PANTHER" id="PTHR11097:SF8">
    <property type="entry name" value="EXOSOME COMPLEX COMPONENT RRP42"/>
    <property type="match status" value="1"/>
</dbReference>
<dbReference type="GO" id="GO:0034473">
    <property type="term" value="P:U1 snRNA 3'-end processing"/>
    <property type="evidence" value="ECO:0007669"/>
    <property type="project" value="TreeGrafter"/>
</dbReference>
<dbReference type="GO" id="GO:0071028">
    <property type="term" value="P:nuclear mRNA surveillance"/>
    <property type="evidence" value="ECO:0007669"/>
    <property type="project" value="TreeGrafter"/>
</dbReference>
<dbReference type="GO" id="GO:0035925">
    <property type="term" value="F:mRNA 3'-UTR AU-rich region binding"/>
    <property type="evidence" value="ECO:0007669"/>
    <property type="project" value="TreeGrafter"/>
</dbReference>
<dbReference type="CDD" id="cd11367">
    <property type="entry name" value="RNase_PH_RRP42"/>
    <property type="match status" value="1"/>
</dbReference>
<proteinExistence type="inferred from homology"/>
<dbReference type="PANTHER" id="PTHR11097">
    <property type="entry name" value="EXOSOME COMPLEX EXONUCLEASE RIBOSOMAL RNA PROCESSING PROTEIN"/>
    <property type="match status" value="1"/>
</dbReference>
<dbReference type="Pfam" id="PF01138">
    <property type="entry name" value="RNase_PH"/>
    <property type="match status" value="1"/>
</dbReference>
<keyword evidence="4" id="KW-0963">Cytoplasm</keyword>
<dbReference type="SUPFAM" id="SSF54211">
    <property type="entry name" value="Ribosomal protein S5 domain 2-like"/>
    <property type="match status" value="1"/>
</dbReference>
<evidence type="ECO:0000256" key="5">
    <source>
        <dbReference type="ARBA" id="ARBA00022835"/>
    </source>
</evidence>
<evidence type="ECO:0000313" key="10">
    <source>
        <dbReference type="Proteomes" id="UP000094527"/>
    </source>
</evidence>
<dbReference type="InterPro" id="IPR027408">
    <property type="entry name" value="PNPase/RNase_PH_dom_sf"/>
</dbReference>
<comment type="similarity">
    <text evidence="3">Belongs to the RNase PH family.</text>
</comment>
<keyword evidence="10" id="KW-1185">Reference proteome</keyword>
<sequence>MAEVLLSEEEKYYLVLGVAQDIRVDGRSRLDYRSGDVEVNTVTNSHGSVRIRLAETDVIVAAKVDLGVPKTVTPNQGTINFLVDCSPTASPDFEGRGGDQLAETICRILSSTYAKSSSINLKSLCIVPKEFCYIVDVDILVLQCGGNLLDVIAMGVKACLGTCEIPRASGTRYDLGKPVPVFSRDEFQFDYLDVSKAPVIVTLPRVGRYFVVDATLEEESCSKGKLAIGVAPDGNITSVDKLGKACYQVRSIAASVQMAAKVGVDVNKVLSDRIDKLKKSKLHSTKVWQAKQDDEMEVS</sequence>
<dbReference type="Gene3D" id="3.30.230.70">
    <property type="entry name" value="GHMP Kinase, N-terminal domain"/>
    <property type="match status" value="1"/>
</dbReference>
<evidence type="ECO:0000256" key="1">
    <source>
        <dbReference type="ARBA" id="ARBA00004496"/>
    </source>
</evidence>
<dbReference type="InterPro" id="IPR015847">
    <property type="entry name" value="ExoRNase_PH_dom2"/>
</dbReference>
<dbReference type="InterPro" id="IPR020568">
    <property type="entry name" value="Ribosomal_Su5_D2-typ_SF"/>
</dbReference>
<evidence type="ECO:0000256" key="2">
    <source>
        <dbReference type="ARBA" id="ARBA00004604"/>
    </source>
</evidence>
<dbReference type="Pfam" id="PF03725">
    <property type="entry name" value="RNase_PH_C"/>
    <property type="match status" value="1"/>
</dbReference>
<dbReference type="OrthoDB" id="272245at2759"/>
<dbReference type="STRING" id="48709.A0A1D2MQN6"/>
<protein>
    <recommendedName>
        <fullName evidence="6">Ribosomal RNA-processing protein 42</fullName>
    </recommendedName>
</protein>
<dbReference type="InterPro" id="IPR050590">
    <property type="entry name" value="Exosome_comp_Rrp42_subfam"/>
</dbReference>
<feature type="domain" description="Exoribonuclease phosphorolytic" evidence="7">
    <location>
        <begin position="32"/>
        <end position="166"/>
    </location>
</feature>
<evidence type="ECO:0000256" key="3">
    <source>
        <dbReference type="ARBA" id="ARBA00006678"/>
    </source>
</evidence>
<organism evidence="9 10">
    <name type="scientific">Orchesella cincta</name>
    <name type="common">Springtail</name>
    <name type="synonym">Podura cincta</name>
    <dbReference type="NCBI Taxonomy" id="48709"/>
    <lineage>
        <taxon>Eukaryota</taxon>
        <taxon>Metazoa</taxon>
        <taxon>Ecdysozoa</taxon>
        <taxon>Arthropoda</taxon>
        <taxon>Hexapoda</taxon>
        <taxon>Collembola</taxon>
        <taxon>Entomobryomorpha</taxon>
        <taxon>Entomobryoidea</taxon>
        <taxon>Orchesellidae</taxon>
        <taxon>Orchesellinae</taxon>
        <taxon>Orchesella</taxon>
    </lineage>
</organism>
<evidence type="ECO:0000313" key="9">
    <source>
        <dbReference type="EMBL" id="ODM95178.1"/>
    </source>
</evidence>
<dbReference type="GO" id="GO:0071038">
    <property type="term" value="P:TRAMP-dependent tRNA surveillance pathway"/>
    <property type="evidence" value="ECO:0007669"/>
    <property type="project" value="TreeGrafter"/>
</dbReference>
<comment type="subcellular location">
    <subcellularLocation>
        <location evidence="1">Cytoplasm</location>
    </subcellularLocation>
    <subcellularLocation>
        <location evidence="2">Nucleus</location>
        <location evidence="2">Nucleolus</location>
    </subcellularLocation>
</comment>
<dbReference type="SUPFAM" id="SSF55666">
    <property type="entry name" value="Ribonuclease PH domain 2-like"/>
    <property type="match status" value="1"/>
</dbReference>
<dbReference type="GO" id="GO:0000177">
    <property type="term" value="C:cytoplasmic exosome (RNase complex)"/>
    <property type="evidence" value="ECO:0007669"/>
    <property type="project" value="TreeGrafter"/>
</dbReference>
<gene>
    <name evidence="9" type="ORF">Ocin01_11503</name>
</gene>
<accession>A0A1D2MQN6</accession>
<dbReference type="GO" id="GO:0071035">
    <property type="term" value="P:nuclear polyadenylation-dependent rRNA catabolic process"/>
    <property type="evidence" value="ECO:0007669"/>
    <property type="project" value="TreeGrafter"/>
</dbReference>
<dbReference type="InterPro" id="IPR001247">
    <property type="entry name" value="ExoRNase_PH_dom1"/>
</dbReference>
<evidence type="ECO:0000259" key="7">
    <source>
        <dbReference type="Pfam" id="PF01138"/>
    </source>
</evidence>
<dbReference type="GO" id="GO:0000467">
    <property type="term" value="P:exonucleolytic trimming to generate mature 3'-end of 5.8S rRNA from tricistronic rRNA transcript (SSU-rRNA, 5.8S rRNA, LSU-rRNA)"/>
    <property type="evidence" value="ECO:0007669"/>
    <property type="project" value="TreeGrafter"/>
</dbReference>
<evidence type="ECO:0000256" key="4">
    <source>
        <dbReference type="ARBA" id="ARBA00022490"/>
    </source>
</evidence>